<evidence type="ECO:0000256" key="1">
    <source>
        <dbReference type="SAM" id="Coils"/>
    </source>
</evidence>
<dbReference type="InterPro" id="IPR021099">
    <property type="entry name" value="PORR_domain"/>
</dbReference>
<feature type="compositionally biased region" description="Basic and acidic residues" evidence="2">
    <location>
        <begin position="332"/>
        <end position="344"/>
    </location>
</feature>
<dbReference type="PANTHER" id="PTHR31476">
    <property type="entry name" value="PROTEIN WHAT'S THIS FACTOR 1 HOMOLOG, CHLOROPLASTIC"/>
    <property type="match status" value="1"/>
</dbReference>
<dbReference type="Gramene" id="PRQ44204">
    <property type="protein sequence ID" value="PRQ44204"/>
    <property type="gene ID" value="RchiOBHm_Chr3g0476651"/>
</dbReference>
<dbReference type="PANTHER" id="PTHR31476:SF8">
    <property type="entry name" value="EXPRESSED PROTEIN"/>
    <property type="match status" value="1"/>
</dbReference>
<dbReference type="EMBL" id="PDCK01000041">
    <property type="protein sequence ID" value="PRQ44204.1"/>
    <property type="molecule type" value="Genomic_DNA"/>
</dbReference>
<reference evidence="4 5" key="1">
    <citation type="journal article" date="2018" name="Nat. Genet.">
        <title>The Rosa genome provides new insights in the design of modern roses.</title>
        <authorList>
            <person name="Bendahmane M."/>
        </authorList>
    </citation>
    <scope>NUCLEOTIDE SEQUENCE [LARGE SCALE GENOMIC DNA]</scope>
    <source>
        <strain evidence="5">cv. Old Blush</strain>
    </source>
</reference>
<dbReference type="OMA" id="IFYVYER"/>
<gene>
    <name evidence="4" type="ORF">RchiOBHm_Chr3g0476651</name>
</gene>
<dbReference type="AlphaFoldDB" id="A0A2P6RCP8"/>
<feature type="domain" description="PORR" evidence="3">
    <location>
        <begin position="2"/>
        <end position="298"/>
    </location>
</feature>
<feature type="coiled-coil region" evidence="1">
    <location>
        <begin position="49"/>
        <end position="76"/>
    </location>
</feature>
<dbReference type="InterPro" id="IPR045040">
    <property type="entry name" value="PORR_fam"/>
</dbReference>
<evidence type="ECO:0000313" key="4">
    <source>
        <dbReference type="EMBL" id="PRQ44204.1"/>
    </source>
</evidence>
<protein>
    <submittedName>
        <fullName evidence="4">Putative plant organelle RNA recognition domain-containing protein</fullName>
    </submittedName>
</protein>
<sequence length="362" mass="42803">MIIPVRSLDKFRAQISLPKPHRMSDFIRKSPKLFELYRDRRGVLWCGMTEQAEELVEEEDRLLEQHQDKAAEYVTRFLMMSLDKRLRVDKIAHYRRDFALPNDFRTTWVHKYPQHFRLVRDNEDIEYLELVTWNPAWAITELEKKKMGVTDASAHTPGLLSLSFPLKFPPNYKKRVYKYRGALDHFQKRSYLSPYADARGLKAGSKEFDKRAVAIMHELLSFTVEKRLVTDHLTHFRQELVMPQKLMRLFLKHFGIFYVSERGKRFSVFLTEAYEGSELIEKCPLVIWKEKVQSLIGYRGKKKIETFTDMSDMEDSGLYRSNSESENDSEEESIHLEDNSHTDNSEMEIDEVFSAYEDSKTS</sequence>
<comment type="caution">
    <text evidence="4">The sequence shown here is derived from an EMBL/GenBank/DDBJ whole genome shotgun (WGS) entry which is preliminary data.</text>
</comment>
<keyword evidence="5" id="KW-1185">Reference proteome</keyword>
<dbReference type="GO" id="GO:0003723">
    <property type="term" value="F:RNA binding"/>
    <property type="evidence" value="ECO:0007669"/>
    <property type="project" value="InterPro"/>
</dbReference>
<evidence type="ECO:0000313" key="5">
    <source>
        <dbReference type="Proteomes" id="UP000238479"/>
    </source>
</evidence>
<name>A0A2P6RCP8_ROSCH</name>
<dbReference type="STRING" id="74649.A0A2P6RCP8"/>
<dbReference type="Pfam" id="PF11955">
    <property type="entry name" value="PORR"/>
    <property type="match status" value="1"/>
</dbReference>
<feature type="region of interest" description="Disordered" evidence="2">
    <location>
        <begin position="315"/>
        <end position="348"/>
    </location>
</feature>
<keyword evidence="1" id="KW-0175">Coiled coil</keyword>
<evidence type="ECO:0000259" key="3">
    <source>
        <dbReference type="Pfam" id="PF11955"/>
    </source>
</evidence>
<dbReference type="Proteomes" id="UP000238479">
    <property type="component" value="Chromosome 3"/>
</dbReference>
<accession>A0A2P6RCP8</accession>
<proteinExistence type="predicted"/>
<organism evidence="4 5">
    <name type="scientific">Rosa chinensis</name>
    <name type="common">China rose</name>
    <dbReference type="NCBI Taxonomy" id="74649"/>
    <lineage>
        <taxon>Eukaryota</taxon>
        <taxon>Viridiplantae</taxon>
        <taxon>Streptophyta</taxon>
        <taxon>Embryophyta</taxon>
        <taxon>Tracheophyta</taxon>
        <taxon>Spermatophyta</taxon>
        <taxon>Magnoliopsida</taxon>
        <taxon>eudicotyledons</taxon>
        <taxon>Gunneridae</taxon>
        <taxon>Pentapetalae</taxon>
        <taxon>rosids</taxon>
        <taxon>fabids</taxon>
        <taxon>Rosales</taxon>
        <taxon>Rosaceae</taxon>
        <taxon>Rosoideae</taxon>
        <taxon>Rosoideae incertae sedis</taxon>
        <taxon>Rosa</taxon>
    </lineage>
</organism>
<evidence type="ECO:0000256" key="2">
    <source>
        <dbReference type="SAM" id="MobiDB-lite"/>
    </source>
</evidence>